<proteinExistence type="predicted"/>
<evidence type="ECO:0000313" key="1">
    <source>
        <dbReference type="EMBL" id="CAJ0579169.1"/>
    </source>
</evidence>
<reference evidence="1" key="1">
    <citation type="submission" date="2023-06" db="EMBL/GenBank/DDBJ databases">
        <authorList>
            <person name="Delattre M."/>
        </authorList>
    </citation>
    <scope>NUCLEOTIDE SEQUENCE</scope>
    <source>
        <strain evidence="1">AF72</strain>
    </source>
</reference>
<gene>
    <name evidence="1" type="ORF">MSPICULIGERA_LOCUS17399</name>
</gene>
<dbReference type="Proteomes" id="UP001177023">
    <property type="component" value="Unassembled WGS sequence"/>
</dbReference>
<evidence type="ECO:0000313" key="2">
    <source>
        <dbReference type="Proteomes" id="UP001177023"/>
    </source>
</evidence>
<name>A0AA36G4H6_9BILA</name>
<accession>A0AA36G4H6</accession>
<organism evidence="1 2">
    <name type="scientific">Mesorhabditis spiculigera</name>
    <dbReference type="NCBI Taxonomy" id="96644"/>
    <lineage>
        <taxon>Eukaryota</taxon>
        <taxon>Metazoa</taxon>
        <taxon>Ecdysozoa</taxon>
        <taxon>Nematoda</taxon>
        <taxon>Chromadorea</taxon>
        <taxon>Rhabditida</taxon>
        <taxon>Rhabditina</taxon>
        <taxon>Rhabditomorpha</taxon>
        <taxon>Rhabditoidea</taxon>
        <taxon>Rhabditidae</taxon>
        <taxon>Mesorhabditinae</taxon>
        <taxon>Mesorhabditis</taxon>
    </lineage>
</organism>
<protein>
    <submittedName>
        <fullName evidence="1">Uncharacterized protein</fullName>
    </submittedName>
</protein>
<comment type="caution">
    <text evidence="1">The sequence shown here is derived from an EMBL/GenBank/DDBJ whole genome shotgun (WGS) entry which is preliminary data.</text>
</comment>
<feature type="non-terminal residue" evidence="1">
    <location>
        <position position="113"/>
    </location>
</feature>
<dbReference type="EMBL" id="CATQJA010002655">
    <property type="protein sequence ID" value="CAJ0579169.1"/>
    <property type="molecule type" value="Genomic_DNA"/>
</dbReference>
<dbReference type="AlphaFoldDB" id="A0AA36G4H6"/>
<keyword evidence="2" id="KW-1185">Reference proteome</keyword>
<sequence>MTAPWRSFTTGDLLRNVYFVYEQKRLDIAFEAVVGRKLLRRLDGGCDEDTKKLFLLPSFLAAVILRYEFGSDGATIVLNRVMKKIMLTIGGARSRFRGVQPGIDDFKIRKQAE</sequence>